<dbReference type="AlphaFoldDB" id="A0A014N6B8"/>
<evidence type="ECO:0000313" key="8">
    <source>
        <dbReference type="Proteomes" id="UP000030151"/>
    </source>
</evidence>
<gene>
    <name evidence="7" type="ORF">X797_011688</name>
</gene>
<evidence type="ECO:0000256" key="5">
    <source>
        <dbReference type="ARBA" id="ARBA00023136"/>
    </source>
</evidence>
<evidence type="ECO:0000256" key="3">
    <source>
        <dbReference type="ARBA" id="ARBA00022692"/>
    </source>
</evidence>
<proteinExistence type="predicted"/>
<organism evidence="7 8">
    <name type="scientific">Metarhizium robertsii</name>
    <dbReference type="NCBI Taxonomy" id="568076"/>
    <lineage>
        <taxon>Eukaryota</taxon>
        <taxon>Fungi</taxon>
        <taxon>Dikarya</taxon>
        <taxon>Ascomycota</taxon>
        <taxon>Pezizomycotina</taxon>
        <taxon>Sordariomycetes</taxon>
        <taxon>Hypocreomycetidae</taxon>
        <taxon>Hypocreales</taxon>
        <taxon>Clavicipitaceae</taxon>
        <taxon>Metarhizium</taxon>
    </lineage>
</organism>
<evidence type="ECO:0000256" key="6">
    <source>
        <dbReference type="SAM" id="Phobius"/>
    </source>
</evidence>
<dbReference type="GO" id="GO:0022857">
    <property type="term" value="F:transmembrane transporter activity"/>
    <property type="evidence" value="ECO:0007669"/>
    <property type="project" value="TreeGrafter"/>
</dbReference>
<feature type="transmembrane region" description="Helical" evidence="6">
    <location>
        <begin position="34"/>
        <end position="61"/>
    </location>
</feature>
<evidence type="ECO:0000256" key="4">
    <source>
        <dbReference type="ARBA" id="ARBA00022989"/>
    </source>
</evidence>
<name>A0A014N6B8_9HYPO</name>
<dbReference type="HOGENOM" id="CLU_001265_51_4_1"/>
<evidence type="ECO:0000313" key="7">
    <source>
        <dbReference type="EMBL" id="EXU95220.1"/>
    </source>
</evidence>
<dbReference type="GO" id="GO:0016020">
    <property type="term" value="C:membrane"/>
    <property type="evidence" value="ECO:0007669"/>
    <property type="project" value="UniProtKB-SubCell"/>
</dbReference>
<dbReference type="SUPFAM" id="SSF103473">
    <property type="entry name" value="MFS general substrate transporter"/>
    <property type="match status" value="1"/>
</dbReference>
<protein>
    <submittedName>
        <fullName evidence="7">MFS transporter</fullName>
    </submittedName>
</protein>
<comment type="caution">
    <text evidence="7">The sequence shown here is derived from an EMBL/GenBank/DDBJ whole genome shotgun (WGS) entry which is preliminary data.</text>
</comment>
<dbReference type="InterPro" id="IPR036259">
    <property type="entry name" value="MFS_trans_sf"/>
</dbReference>
<dbReference type="PANTHER" id="PTHR23506">
    <property type="entry name" value="GH10249P"/>
    <property type="match status" value="1"/>
</dbReference>
<dbReference type="Proteomes" id="UP000030151">
    <property type="component" value="Unassembled WGS sequence"/>
</dbReference>
<comment type="subcellular location">
    <subcellularLocation>
        <location evidence="1">Membrane</location>
        <topology evidence="1">Multi-pass membrane protein</topology>
    </subcellularLocation>
</comment>
<accession>A0A014N6B8</accession>
<dbReference type="EMBL" id="JELW01000092">
    <property type="protein sequence ID" value="EXU95220.1"/>
    <property type="molecule type" value="Genomic_DNA"/>
</dbReference>
<evidence type="ECO:0000256" key="2">
    <source>
        <dbReference type="ARBA" id="ARBA00022448"/>
    </source>
</evidence>
<evidence type="ECO:0000256" key="1">
    <source>
        <dbReference type="ARBA" id="ARBA00004141"/>
    </source>
</evidence>
<dbReference type="PANTHER" id="PTHR23506:SF23">
    <property type="entry name" value="GH10249P"/>
    <property type="match status" value="1"/>
</dbReference>
<keyword evidence="3 6" id="KW-0812">Transmembrane</keyword>
<sequence>MYMEEICQVGAVRLLQMADQDRLRGFYWRSKPSFIIVTVALGLFTDLFFYGIMVPVVPFMLRDRLSIPGSQIQSCTSSLITAYAGPSVLFSLPPGWVADKIGSRQPTFVADLWMQVTATTVTSSGQRAAIVIIARFVQCSSLATAVVQITGFAMLSRQSKLIFQDIRHHFYRQGWALIVGGILYGRRGTQRVFGSAIGILSLKVAIRSPVFDKKVIACYDAGSAIDPTAAPLNEREPWEDEPLLHSTNSQGYNIQGQVGNLGRTLPILYCFRELGFSVAFVLILVQALPRGIFIFEVTVPTEAQHLFHFSAQIVGFLVCTLLMA</sequence>
<reference evidence="7 8" key="1">
    <citation type="submission" date="2014-02" db="EMBL/GenBank/DDBJ databases">
        <title>The genome sequence of the entomopathogenic fungus Metarhizium robertsii ARSEF 2575.</title>
        <authorList>
            <person name="Giuliano Garisto Donzelli B."/>
            <person name="Roe B.A."/>
            <person name="Macmil S.L."/>
            <person name="Krasnoff S.B."/>
            <person name="Gibson D.M."/>
        </authorList>
    </citation>
    <scope>NUCLEOTIDE SEQUENCE [LARGE SCALE GENOMIC DNA]</scope>
    <source>
        <strain evidence="7 8">ARSEF 2575</strain>
    </source>
</reference>
<dbReference type="InterPro" id="IPR050930">
    <property type="entry name" value="MFS_Vesicular_Transporter"/>
</dbReference>
<keyword evidence="4 6" id="KW-1133">Transmembrane helix</keyword>
<dbReference type="Gene3D" id="1.20.1250.20">
    <property type="entry name" value="MFS general substrate transporter like domains"/>
    <property type="match status" value="1"/>
</dbReference>
<keyword evidence="2" id="KW-0813">Transport</keyword>
<keyword evidence="5 6" id="KW-0472">Membrane</keyword>